<keyword evidence="3" id="KW-1185">Reference proteome</keyword>
<evidence type="ECO:0000313" key="3">
    <source>
        <dbReference type="Proteomes" id="UP000030680"/>
    </source>
</evidence>
<dbReference type="GeneID" id="17089982"/>
<evidence type="ECO:0000256" key="1">
    <source>
        <dbReference type="SAM" id="MobiDB-lite"/>
    </source>
</evidence>
<dbReference type="EMBL" id="KB454493">
    <property type="protein sequence ID" value="EME31328.1"/>
    <property type="molecule type" value="Genomic_DNA"/>
</dbReference>
<dbReference type="RefSeq" id="XP_005707848.1">
    <property type="nucleotide sequence ID" value="XM_005707791.1"/>
</dbReference>
<gene>
    <name evidence="2" type="ORF">Gasu_15620</name>
</gene>
<dbReference type="Proteomes" id="UP000030680">
    <property type="component" value="Unassembled WGS sequence"/>
</dbReference>
<protein>
    <submittedName>
        <fullName evidence="2">Uncharacterized protein</fullName>
    </submittedName>
</protein>
<dbReference type="OrthoDB" id="10435335at2759"/>
<dbReference type="Gramene" id="EME31328">
    <property type="protein sequence ID" value="EME31328"/>
    <property type="gene ID" value="Gasu_15620"/>
</dbReference>
<sequence length="145" mass="16380">MEQNKAVRRPFKQPRKITEPPERSFKRQSSTAMFTGQKTIRRRNLTTNVSQVEVASTRTTFNQGCHPLKMVSMKQAITPDHSDFFATSSKDTAGSCLEYIEDPPFNIPLDSLDNSSLWEDEWLGDADDFELLDVIALHGTKESAA</sequence>
<feature type="compositionally biased region" description="Basic and acidic residues" evidence="1">
    <location>
        <begin position="16"/>
        <end position="25"/>
    </location>
</feature>
<feature type="region of interest" description="Disordered" evidence="1">
    <location>
        <begin position="1"/>
        <end position="30"/>
    </location>
</feature>
<name>M2Y5U0_GALSU</name>
<dbReference type="KEGG" id="gsl:Gasu_15620"/>
<organism evidence="2 3">
    <name type="scientific">Galdieria sulphuraria</name>
    <name type="common">Red alga</name>
    <dbReference type="NCBI Taxonomy" id="130081"/>
    <lineage>
        <taxon>Eukaryota</taxon>
        <taxon>Rhodophyta</taxon>
        <taxon>Bangiophyceae</taxon>
        <taxon>Galdieriales</taxon>
        <taxon>Galdieriaceae</taxon>
        <taxon>Galdieria</taxon>
    </lineage>
</organism>
<evidence type="ECO:0000313" key="2">
    <source>
        <dbReference type="EMBL" id="EME31328.1"/>
    </source>
</evidence>
<feature type="compositionally biased region" description="Basic residues" evidence="1">
    <location>
        <begin position="1"/>
        <end position="15"/>
    </location>
</feature>
<dbReference type="AlphaFoldDB" id="M2Y5U0"/>
<reference evidence="3" key="1">
    <citation type="journal article" date="2013" name="Science">
        <title>Gene transfer from bacteria and archaea facilitated evolution of an extremophilic eukaryote.</title>
        <authorList>
            <person name="Schonknecht G."/>
            <person name="Chen W.H."/>
            <person name="Ternes C.M."/>
            <person name="Barbier G.G."/>
            <person name="Shrestha R.P."/>
            <person name="Stanke M."/>
            <person name="Brautigam A."/>
            <person name="Baker B.J."/>
            <person name="Banfield J.F."/>
            <person name="Garavito R.M."/>
            <person name="Carr K."/>
            <person name="Wilkerson C."/>
            <person name="Rensing S.A."/>
            <person name="Gagneul D."/>
            <person name="Dickenson N.E."/>
            <person name="Oesterhelt C."/>
            <person name="Lercher M.J."/>
            <person name="Weber A.P."/>
        </authorList>
    </citation>
    <scope>NUCLEOTIDE SEQUENCE [LARGE SCALE GENOMIC DNA]</scope>
    <source>
        <strain evidence="3">074W</strain>
    </source>
</reference>
<proteinExistence type="predicted"/>
<accession>M2Y5U0</accession>